<protein>
    <submittedName>
        <fullName evidence="2">Uncharacterized protein</fullName>
    </submittedName>
</protein>
<evidence type="ECO:0000313" key="2">
    <source>
        <dbReference type="EMBL" id="OBS25850.1"/>
    </source>
</evidence>
<keyword evidence="3" id="KW-1185">Reference proteome</keyword>
<evidence type="ECO:0000313" key="3">
    <source>
        <dbReference type="Proteomes" id="UP000091967"/>
    </source>
</evidence>
<organism evidence="2 3">
    <name type="scientific">Fusarium poae</name>
    <dbReference type="NCBI Taxonomy" id="36050"/>
    <lineage>
        <taxon>Eukaryota</taxon>
        <taxon>Fungi</taxon>
        <taxon>Dikarya</taxon>
        <taxon>Ascomycota</taxon>
        <taxon>Pezizomycotina</taxon>
        <taxon>Sordariomycetes</taxon>
        <taxon>Hypocreomycetidae</taxon>
        <taxon>Hypocreales</taxon>
        <taxon>Nectriaceae</taxon>
        <taxon>Fusarium</taxon>
    </lineage>
</organism>
<dbReference type="EMBL" id="LYXU01000002">
    <property type="protein sequence ID" value="OBS25850.1"/>
    <property type="molecule type" value="Genomic_DNA"/>
</dbReference>
<comment type="caution">
    <text evidence="2">The sequence shown here is derived from an EMBL/GenBank/DDBJ whole genome shotgun (WGS) entry which is preliminary data.</text>
</comment>
<dbReference type="Proteomes" id="UP000091967">
    <property type="component" value="Unassembled WGS sequence"/>
</dbReference>
<reference evidence="2 3" key="1">
    <citation type="submission" date="2016-06" db="EMBL/GenBank/DDBJ databases">
        <title>Living apart together: crosstalk between the core and supernumerary genomes in a fungal plant pathogen.</title>
        <authorList>
            <person name="Vanheule A."/>
            <person name="Audenaert K."/>
            <person name="Warris S."/>
            <person name="Van De Geest H."/>
            <person name="Schijlen E."/>
            <person name="Hofte M."/>
            <person name="De Saeger S."/>
            <person name="Haesaert G."/>
            <person name="Waalwijk C."/>
            <person name="Van Der Lee T."/>
        </authorList>
    </citation>
    <scope>NUCLEOTIDE SEQUENCE [LARGE SCALE GENOMIC DNA]</scope>
    <source>
        <strain evidence="2 3">2516</strain>
    </source>
</reference>
<sequence length="108" mass="11449">MLSAANFYPEGGARGSKRKRPNEDSGKQANPAYREEPRKRTLRSSSSSSASAGAFTAPSTVGTDPVGRKPGKIKIKVPDPNAGEKRKGKGKKAPLSAETVHPEGDEWS</sequence>
<evidence type="ECO:0000256" key="1">
    <source>
        <dbReference type="SAM" id="MobiDB-lite"/>
    </source>
</evidence>
<dbReference type="AlphaFoldDB" id="A0A1B8AZD1"/>
<gene>
    <name evidence="2" type="ORF">FPOA_06385</name>
</gene>
<accession>A0A1B8AZD1</accession>
<name>A0A1B8AZD1_FUSPO</name>
<feature type="region of interest" description="Disordered" evidence="1">
    <location>
        <begin position="1"/>
        <end position="108"/>
    </location>
</feature>
<proteinExistence type="predicted"/>